<evidence type="ECO:0000313" key="3">
    <source>
        <dbReference type="EMBL" id="QQP93625.1"/>
    </source>
</evidence>
<reference evidence="3" key="1">
    <citation type="submission" date="2021-02" db="EMBL/GenBank/DDBJ databases">
        <title>Skermanella TT6 skin isolate.</title>
        <authorList>
            <person name="Lee K."/>
            <person name="Ganzorig M."/>
        </authorList>
    </citation>
    <scope>NUCLEOTIDE SEQUENCE</scope>
    <source>
        <strain evidence="3">TT6</strain>
    </source>
</reference>
<dbReference type="InterPro" id="IPR036165">
    <property type="entry name" value="YefM-like_sf"/>
</dbReference>
<dbReference type="SUPFAM" id="SSF143120">
    <property type="entry name" value="YefM-like"/>
    <property type="match status" value="1"/>
</dbReference>
<geneLocation type="plasmid" evidence="3 4">
    <name>pTT6-2</name>
</geneLocation>
<dbReference type="EMBL" id="CP067422">
    <property type="protein sequence ID" value="QQP93625.1"/>
    <property type="molecule type" value="Genomic_DNA"/>
</dbReference>
<keyword evidence="3" id="KW-0614">Plasmid</keyword>
<comment type="function">
    <text evidence="2">Antitoxin component of a type II toxin-antitoxin (TA) system.</text>
</comment>
<protein>
    <recommendedName>
        <fullName evidence="2">Antitoxin</fullName>
    </recommendedName>
</protein>
<comment type="similarity">
    <text evidence="1 2">Belongs to the phD/YefM antitoxin family.</text>
</comment>
<organism evidence="3 4">
    <name type="scientific">Skermanella cutis</name>
    <dbReference type="NCBI Taxonomy" id="2775420"/>
    <lineage>
        <taxon>Bacteria</taxon>
        <taxon>Pseudomonadati</taxon>
        <taxon>Pseudomonadota</taxon>
        <taxon>Alphaproteobacteria</taxon>
        <taxon>Rhodospirillales</taxon>
        <taxon>Azospirillaceae</taxon>
        <taxon>Skermanella</taxon>
    </lineage>
</organism>
<gene>
    <name evidence="3" type="ORF">IGS68_31895</name>
</gene>
<dbReference type="Proteomes" id="UP000595197">
    <property type="component" value="Plasmid pTT6-2"/>
</dbReference>
<keyword evidence="4" id="KW-1185">Reference proteome</keyword>
<proteinExistence type="inferred from homology"/>
<dbReference type="NCBIfam" id="TIGR01552">
    <property type="entry name" value="phd_fam"/>
    <property type="match status" value="1"/>
</dbReference>
<evidence type="ECO:0000256" key="2">
    <source>
        <dbReference type="RuleBase" id="RU362080"/>
    </source>
</evidence>
<dbReference type="InterPro" id="IPR006442">
    <property type="entry name" value="Antitoxin_Phd/YefM"/>
</dbReference>
<sequence length="77" mass="8273">MKQVTIHAAKTNLSKLIEAALSGEEIVIAKGSKPVVRLVPVSQGSFKIGLLKGKLGTGPDFFEPMDESDLHLWEGGR</sequence>
<dbReference type="Gene3D" id="3.40.1620.10">
    <property type="entry name" value="YefM-like domain"/>
    <property type="match status" value="1"/>
</dbReference>
<name>A0ABX7BGX1_9PROT</name>
<evidence type="ECO:0000256" key="1">
    <source>
        <dbReference type="ARBA" id="ARBA00009981"/>
    </source>
</evidence>
<accession>A0ABX7BGX1</accession>
<evidence type="ECO:0000313" key="4">
    <source>
        <dbReference type="Proteomes" id="UP000595197"/>
    </source>
</evidence>
<dbReference type="RefSeq" id="WP_201083327.1">
    <property type="nucleotide sequence ID" value="NZ_CP067422.1"/>
</dbReference>
<dbReference type="Pfam" id="PF02604">
    <property type="entry name" value="PhdYeFM_antitox"/>
    <property type="match status" value="1"/>
</dbReference>